<dbReference type="InterPro" id="IPR023214">
    <property type="entry name" value="HAD_sf"/>
</dbReference>
<reference evidence="6" key="1">
    <citation type="journal article" date="2012" name="Proc. Natl. Acad. Sci. U.S.A.">
        <title>Antigenic diversity is generated by distinct evolutionary mechanisms in African trypanosome species.</title>
        <authorList>
            <person name="Jackson A.P."/>
            <person name="Berry A."/>
            <person name="Aslett M."/>
            <person name="Allison H.C."/>
            <person name="Burton P."/>
            <person name="Vavrova-Anderson J."/>
            <person name="Brown R."/>
            <person name="Browne H."/>
            <person name="Corton N."/>
            <person name="Hauser H."/>
            <person name="Gamble J."/>
            <person name="Gilderthorp R."/>
            <person name="Marcello L."/>
            <person name="McQuillan J."/>
            <person name="Otto T.D."/>
            <person name="Quail M.A."/>
            <person name="Sanders M.J."/>
            <person name="van Tonder A."/>
            <person name="Ginger M.L."/>
            <person name="Field M.C."/>
            <person name="Barry J.D."/>
            <person name="Hertz-Fowler C."/>
            <person name="Berriman M."/>
        </authorList>
    </citation>
    <scope>NUCLEOTIDE SEQUENCE</scope>
    <source>
        <strain evidence="6">Y486</strain>
    </source>
</reference>
<accession>G0UCW5</accession>
<feature type="domain" description="Glycoside hydrolase family 65 C-terminal" evidence="4">
    <location>
        <begin position="852"/>
        <end position="911"/>
    </location>
</feature>
<feature type="domain" description="Glycoside hydrolase family 65 N-terminal" evidence="5">
    <location>
        <begin position="43"/>
        <end position="324"/>
    </location>
</feature>
<dbReference type="InterPro" id="IPR036412">
    <property type="entry name" value="HAD-like_sf"/>
</dbReference>
<comment type="similarity">
    <text evidence="2">Belongs to the glycosyl hydrolase 65 family.</text>
</comment>
<comment type="catalytic activity">
    <reaction evidence="1">
        <text>alpha,alpha-trehalose + H2O = alpha-D-glucose + beta-D-glucose</text>
        <dbReference type="Rhea" id="RHEA:32675"/>
        <dbReference type="ChEBI" id="CHEBI:15377"/>
        <dbReference type="ChEBI" id="CHEBI:15903"/>
        <dbReference type="ChEBI" id="CHEBI:16551"/>
        <dbReference type="ChEBI" id="CHEBI:17925"/>
        <dbReference type="EC" id="3.2.1.28"/>
    </reaction>
</comment>
<dbReference type="Gene3D" id="1.10.150.240">
    <property type="entry name" value="Putative phosphatase, domain 2"/>
    <property type="match status" value="1"/>
</dbReference>
<dbReference type="EMBL" id="HE573027">
    <property type="protein sequence ID" value="CCC53675.1"/>
    <property type="molecule type" value="Genomic_DNA"/>
</dbReference>
<dbReference type="InterPro" id="IPR012341">
    <property type="entry name" value="6hp_glycosidase-like_sf"/>
</dbReference>
<name>G0UCW5_TRYVY</name>
<proteinExistence type="inferred from homology"/>
<dbReference type="Pfam" id="PF03633">
    <property type="entry name" value="Glyco_hydro_65C"/>
    <property type="match status" value="1"/>
</dbReference>
<keyword evidence="6" id="KW-0378">Hydrolase</keyword>
<dbReference type="GO" id="GO:0004555">
    <property type="term" value="F:alpha,alpha-trehalase activity"/>
    <property type="evidence" value="ECO:0007669"/>
    <property type="project" value="UniProtKB-EC"/>
</dbReference>
<dbReference type="Pfam" id="PF03632">
    <property type="entry name" value="Glyco_hydro_65m"/>
    <property type="match status" value="1"/>
</dbReference>
<dbReference type="InterPro" id="IPR011013">
    <property type="entry name" value="Gal_mutarotase_sf_dom"/>
</dbReference>
<organism evidence="6">
    <name type="scientific">Trypanosoma vivax (strain Y486)</name>
    <dbReference type="NCBI Taxonomy" id="1055687"/>
    <lineage>
        <taxon>Eukaryota</taxon>
        <taxon>Discoba</taxon>
        <taxon>Euglenozoa</taxon>
        <taxon>Kinetoplastea</taxon>
        <taxon>Metakinetoplastina</taxon>
        <taxon>Trypanosomatida</taxon>
        <taxon>Trypanosomatidae</taxon>
        <taxon>Trypanosoma</taxon>
        <taxon>Duttonella</taxon>
    </lineage>
</organism>
<feature type="domain" description="Glycoside hydrolase family 65 central catalytic" evidence="3">
    <location>
        <begin position="484"/>
        <end position="842"/>
    </location>
</feature>
<evidence type="ECO:0000259" key="5">
    <source>
        <dbReference type="Pfam" id="PF03636"/>
    </source>
</evidence>
<dbReference type="SUPFAM" id="SSF74650">
    <property type="entry name" value="Galactose mutarotase-like"/>
    <property type="match status" value="1"/>
</dbReference>
<dbReference type="InterPro" id="IPR005196">
    <property type="entry name" value="Glyco_hydro_65_N"/>
</dbReference>
<dbReference type="PANTHER" id="PTHR11051">
    <property type="entry name" value="GLYCOSYL HYDROLASE-RELATED"/>
    <property type="match status" value="1"/>
</dbReference>
<dbReference type="SUPFAM" id="SSF56784">
    <property type="entry name" value="HAD-like"/>
    <property type="match status" value="1"/>
</dbReference>
<gene>
    <name evidence="6" type="ORF">TVY486_1111590</name>
</gene>
<evidence type="ECO:0000256" key="2">
    <source>
        <dbReference type="ARBA" id="ARBA00006768"/>
    </source>
</evidence>
<evidence type="ECO:0000259" key="3">
    <source>
        <dbReference type="Pfam" id="PF03632"/>
    </source>
</evidence>
<sequence length="1211" mass="135343">MHEFVPLSYAGDKICASSISGSTQRLVCKSWELVETGFPYGTDAHVSESLFSLSNGHVCVRGYTEETMSTPYSGHAPTPMRYSCGSALDMCRFDSSNLAELSTSNPASSCKSSIFNGLYTPMEPQTPSKRDDIGVAAASGWRSLRCSRRGVYVNGMYEERLLDHRQREFTVGSCTRESFLVSVPDAFCVDVFVGGEHVTAETGNVILHSRVFDFRTGELRRKFVWQSKNNGREVTIKSSRFVSLSQKGVAVLKYNVSARNVSNTDIRIVSRTVAPCDTLQHLKIENIVLTHTLHDAFTAVFVRTRNSCKRLVVADSEACYSTQLEHVPSTSAPSFKAVTGAVAGASADATLSFLHLEDAMNSSVTTDLPATLIQPQPQPQPPTKNATTYLAPKCAETRNGVETVYTSVINEHTRFQLTKHIVFLGDKDAEPEDICDVAIRRAREASKTPYGIHLQEHASVLENFLSASAVHIKAHEPTLQGVTRFNMLQLFMSACRKHLHGSPPRGFLSQLHGGMHQWEVDAIVIPFFSHVHPLTARGLLQFRIDSLPLAQAVAADIDLCRGALYPQRTINGSENSPPSFCAAFLFTNAVIAYGVKQYITATNDVSILFQGAADVIFSTALVWLMWGTWDRGQFHLRSVGGPDGYNYVGDNNYFTNLMAQFHMRWAVEVAAWIQKTSPAEWDEIRNRCQLTEMDLVMMEKAAAKIVILFDSKNRVHPVDQLFMRRKKWRLGDLKEKRFLFQSHDPSVIYRHQVCRMPEVVLASLLLPEACTMDEVRANYNFYEPITTGDASLSPVVFSIVAIRLGLLNKGMQYYHQVLFSDLGNIIGDTGHGLHSNAGAGSWWCLVVGLGGMRVLDGVLHFNPILPDGWEEYKFFVRHRGCLISVLVTQRMVTYTALEGIEEEELVIFHAGTMCVHLELDVPQSVRLFRDIRAFDFDCVLFNLDSLIDDLEDLQYQAWKQALEFFMSDMGRHGFILTGELYLAYLKHGKPLTSLQRLLSKNGIVNLPLGSRDDTLDKRTVHGILQRKLHCFRSRVRSGSIRLREGAQYLMTELRQNGILVGCVTDSQNGRWALQQMPQIMPLVDLCIDGNDGYEHSLCWRPEMDYFSTLCRLLNTTTERTIIVMNGIEGFSKSALEQFRLVVDVQLDAENVTLSVPPVAISMKNLTLSVLEEHAAKRRLACSMTTHQTSTGPAPMTTVELPCRSMSTTLIP</sequence>
<protein>
    <submittedName>
        <fullName evidence="6">Putative glycosyl hydrolase</fullName>
    </submittedName>
</protein>
<evidence type="ECO:0000259" key="4">
    <source>
        <dbReference type="Pfam" id="PF03633"/>
    </source>
</evidence>
<dbReference type="SUPFAM" id="SSF48208">
    <property type="entry name" value="Six-hairpin glycosidases"/>
    <property type="match status" value="1"/>
</dbReference>
<evidence type="ECO:0000256" key="1">
    <source>
        <dbReference type="ARBA" id="ARBA00001576"/>
    </source>
</evidence>
<dbReference type="InterPro" id="IPR037018">
    <property type="entry name" value="GH65_N"/>
</dbReference>
<dbReference type="InterPro" id="IPR005195">
    <property type="entry name" value="Glyco_hydro_65_M"/>
</dbReference>
<dbReference type="GO" id="GO:0005975">
    <property type="term" value="P:carbohydrate metabolic process"/>
    <property type="evidence" value="ECO:0007669"/>
    <property type="project" value="InterPro"/>
</dbReference>
<dbReference type="InterPro" id="IPR005194">
    <property type="entry name" value="Glyco_hydro_65_C"/>
</dbReference>
<dbReference type="OMA" id="WRPEMDY"/>
<dbReference type="Gene3D" id="3.40.50.1000">
    <property type="entry name" value="HAD superfamily/HAD-like"/>
    <property type="match status" value="1"/>
</dbReference>
<dbReference type="PANTHER" id="PTHR11051:SF8">
    <property type="entry name" value="PROTEIN-GLUCOSYLGALACTOSYLHYDROXYLYSINE GLUCOSIDASE"/>
    <property type="match status" value="1"/>
</dbReference>
<dbReference type="InterPro" id="IPR023198">
    <property type="entry name" value="PGP-like_dom2"/>
</dbReference>
<dbReference type="Pfam" id="PF03636">
    <property type="entry name" value="Glyco_hydro_65N"/>
    <property type="match status" value="1"/>
</dbReference>
<dbReference type="AlphaFoldDB" id="G0UCW5"/>
<dbReference type="Gene3D" id="1.50.10.10">
    <property type="match status" value="1"/>
</dbReference>
<dbReference type="GO" id="GO:0030246">
    <property type="term" value="F:carbohydrate binding"/>
    <property type="evidence" value="ECO:0007669"/>
    <property type="project" value="InterPro"/>
</dbReference>
<dbReference type="InterPro" id="IPR008928">
    <property type="entry name" value="6-hairpin_glycosidase_sf"/>
</dbReference>
<dbReference type="Gene3D" id="2.70.98.40">
    <property type="entry name" value="Glycoside hydrolase, family 65, N-terminal domain"/>
    <property type="match status" value="1"/>
</dbReference>
<evidence type="ECO:0000313" key="6">
    <source>
        <dbReference type="EMBL" id="CCC53675.1"/>
    </source>
</evidence>
<dbReference type="VEuPathDB" id="TriTrypDB:TvY486_1111590"/>
<dbReference type="Gene3D" id="2.60.420.10">
    <property type="entry name" value="Maltose phosphorylase, domain 3"/>
    <property type="match status" value="1"/>
</dbReference>